<reference evidence="13" key="1">
    <citation type="submission" date="2025-08" db="UniProtKB">
        <authorList>
            <consortium name="Ensembl"/>
        </authorList>
    </citation>
    <scope>IDENTIFICATION</scope>
</reference>
<evidence type="ECO:0000256" key="8">
    <source>
        <dbReference type="ARBA" id="ARBA00023306"/>
    </source>
</evidence>
<evidence type="ECO:0000256" key="7">
    <source>
        <dbReference type="ARBA" id="ARBA00023212"/>
    </source>
</evidence>
<feature type="region of interest" description="Disordered" evidence="12">
    <location>
        <begin position="376"/>
        <end position="421"/>
    </location>
</feature>
<dbReference type="GO" id="GO:0042462">
    <property type="term" value="P:eye photoreceptor cell development"/>
    <property type="evidence" value="ECO:0007669"/>
    <property type="project" value="TreeGrafter"/>
</dbReference>
<sequence>MNLALSSVEEVASRSEGESERHSGSDRSDRSGPSSPGPVITSLTEMFISEENLNRMENILDIWSNNLKSNVMTELRKWKLAFVEQHRLELKKEREKHAAHIAGINAEMDGLKELLNTYQISNQRKDEVRKYSLSLKFKTQNELLKLISAQSSRLAEQHYHLQLKKKVWAAWHSLIERDWRERVERACQARAEDVCQQLSADYEAKMLEKAQAEIQRLHTEKERYEESMKKAFMRGVCALNIEALSMFQTGEQDALLSGEEPSSSSMTSRPLRPTSSARLSPIPMESPVQPVPTRSNTEDIETVSQMVYLRAYLSSTARIVTAGQQKAPKMVTARITGRSELAKTSRPPSKVHVMGVVPPMSSVVVERHHPVTQLTVGQATAAKFPRSAHQSRTGSSTKSSSSQPRGHASSAFHFHSIKVVD</sequence>
<evidence type="ECO:0000256" key="12">
    <source>
        <dbReference type="SAM" id="MobiDB-lite"/>
    </source>
</evidence>
<dbReference type="GO" id="GO:0005814">
    <property type="term" value="C:centriole"/>
    <property type="evidence" value="ECO:0007669"/>
    <property type="project" value="UniProtKB-SubCell"/>
</dbReference>
<dbReference type="AlphaFoldDB" id="A0A8B9RJM1"/>
<keyword evidence="4" id="KW-0963">Cytoplasm</keyword>
<dbReference type="Ensembl" id="ENSAMXT00005051520.1">
    <property type="protein sequence ID" value="ENSAMXP00005047449.1"/>
    <property type="gene ID" value="ENSAMXG00005021782.1"/>
</dbReference>
<dbReference type="Proteomes" id="UP000694621">
    <property type="component" value="Unplaced"/>
</dbReference>
<feature type="compositionally biased region" description="Basic and acidic residues" evidence="12">
    <location>
        <begin position="11"/>
        <end position="30"/>
    </location>
</feature>
<feature type="region of interest" description="Disordered" evidence="12">
    <location>
        <begin position="253"/>
        <end position="297"/>
    </location>
</feature>
<keyword evidence="5" id="KW-0677">Repeat</keyword>
<evidence type="ECO:0000256" key="9">
    <source>
        <dbReference type="ARBA" id="ARBA00031694"/>
    </source>
</evidence>
<comment type="function">
    <text evidence="10">Essential for the assembly of the distal half of centrioles, required for centriole elongation. Acts as a negative regulator of centriole elongation.</text>
</comment>
<keyword evidence="6 11" id="KW-0175">Coiled coil</keyword>
<evidence type="ECO:0000256" key="3">
    <source>
        <dbReference type="ARBA" id="ARBA00014910"/>
    </source>
</evidence>
<dbReference type="PANTHER" id="PTHR28618:SF1">
    <property type="entry name" value="CENTROSOMAL PROTEIN POC5"/>
    <property type="match status" value="1"/>
</dbReference>
<evidence type="ECO:0000256" key="10">
    <source>
        <dbReference type="ARBA" id="ARBA00049959"/>
    </source>
</evidence>
<evidence type="ECO:0000256" key="11">
    <source>
        <dbReference type="SAM" id="Coils"/>
    </source>
</evidence>
<feature type="compositionally biased region" description="Low complexity" evidence="12">
    <location>
        <begin position="390"/>
        <end position="406"/>
    </location>
</feature>
<evidence type="ECO:0000313" key="13">
    <source>
        <dbReference type="Ensembl" id="ENSAMXP00005047449.1"/>
    </source>
</evidence>
<evidence type="ECO:0000256" key="2">
    <source>
        <dbReference type="ARBA" id="ARBA00010411"/>
    </source>
</evidence>
<feature type="region of interest" description="Disordered" evidence="12">
    <location>
        <begin position="1"/>
        <end position="40"/>
    </location>
</feature>
<protein>
    <recommendedName>
        <fullName evidence="3">Centrosomal protein POC5</fullName>
    </recommendedName>
    <alternativeName>
        <fullName evidence="9">Protein of centriole 5</fullName>
    </alternativeName>
</protein>
<dbReference type="GO" id="GO:0032391">
    <property type="term" value="C:photoreceptor connecting cilium"/>
    <property type="evidence" value="ECO:0007669"/>
    <property type="project" value="TreeGrafter"/>
</dbReference>
<dbReference type="PANTHER" id="PTHR28618">
    <property type="entry name" value="CENTROSOMAL PROTEIN POC5"/>
    <property type="match status" value="1"/>
</dbReference>
<proteinExistence type="inferred from homology"/>
<evidence type="ECO:0000256" key="6">
    <source>
        <dbReference type="ARBA" id="ARBA00023054"/>
    </source>
</evidence>
<feature type="compositionally biased region" description="Low complexity" evidence="12">
    <location>
        <begin position="255"/>
        <end position="276"/>
    </location>
</feature>
<keyword evidence="7" id="KW-0206">Cytoskeleton</keyword>
<comment type="subcellular location">
    <subcellularLocation>
        <location evidence="1">Cytoplasm</location>
        <location evidence="1">Cytoskeleton</location>
        <location evidence="1">Microtubule organizing center</location>
        <location evidence="1">Centrosome</location>
        <location evidence="1">Centriole</location>
    </subcellularLocation>
</comment>
<evidence type="ECO:0000256" key="5">
    <source>
        <dbReference type="ARBA" id="ARBA00022737"/>
    </source>
</evidence>
<evidence type="ECO:0000313" key="14">
    <source>
        <dbReference type="Proteomes" id="UP000694621"/>
    </source>
</evidence>
<name>A0A8B9RJM1_ASTMX</name>
<keyword evidence="8" id="KW-0131">Cell cycle</keyword>
<evidence type="ECO:0000256" key="4">
    <source>
        <dbReference type="ARBA" id="ARBA00022490"/>
    </source>
</evidence>
<feature type="coiled-coil region" evidence="11">
    <location>
        <begin position="195"/>
        <end position="234"/>
    </location>
</feature>
<comment type="similarity">
    <text evidence="2">Belongs to the POC5 family.</text>
</comment>
<organism evidence="13 14">
    <name type="scientific">Astyanax mexicanus</name>
    <name type="common">Blind cave fish</name>
    <name type="synonym">Astyanax fasciatus mexicanus</name>
    <dbReference type="NCBI Taxonomy" id="7994"/>
    <lineage>
        <taxon>Eukaryota</taxon>
        <taxon>Metazoa</taxon>
        <taxon>Chordata</taxon>
        <taxon>Craniata</taxon>
        <taxon>Vertebrata</taxon>
        <taxon>Euteleostomi</taxon>
        <taxon>Actinopterygii</taxon>
        <taxon>Neopterygii</taxon>
        <taxon>Teleostei</taxon>
        <taxon>Ostariophysi</taxon>
        <taxon>Characiformes</taxon>
        <taxon>Characoidei</taxon>
        <taxon>Acestrorhamphidae</taxon>
        <taxon>Acestrorhamphinae</taxon>
        <taxon>Astyanax</taxon>
    </lineage>
</organism>
<dbReference type="InterPro" id="IPR033351">
    <property type="entry name" value="POC5"/>
</dbReference>
<accession>A0A8B9RJM1</accession>
<evidence type="ECO:0000256" key="1">
    <source>
        <dbReference type="ARBA" id="ARBA00004114"/>
    </source>
</evidence>